<evidence type="ECO:0000256" key="10">
    <source>
        <dbReference type="ARBA" id="ARBA00022804"/>
    </source>
</evidence>
<dbReference type="GO" id="GO:0043657">
    <property type="term" value="C:host cell"/>
    <property type="evidence" value="ECO:0007669"/>
    <property type="project" value="GOC"/>
</dbReference>
<evidence type="ECO:0000256" key="14">
    <source>
        <dbReference type="ARBA" id="ARBA00023296"/>
    </source>
</evidence>
<evidence type="ECO:0000256" key="12">
    <source>
        <dbReference type="ARBA" id="ARBA00022890"/>
    </source>
</evidence>
<dbReference type="RefSeq" id="YP_010805744.1">
    <property type="nucleotide sequence ID" value="NC_077189.1"/>
</dbReference>
<evidence type="ECO:0000256" key="5">
    <source>
        <dbReference type="ARBA" id="ARBA00022524"/>
    </source>
</evidence>
<keyword evidence="5" id="KW-1163">Viral penetration into host nucleus</keyword>
<evidence type="ECO:0000256" key="8">
    <source>
        <dbReference type="ARBA" id="ARBA00022581"/>
    </source>
</evidence>
<evidence type="ECO:0000313" key="17">
    <source>
        <dbReference type="Proteomes" id="UP001157174"/>
    </source>
</evidence>
<dbReference type="InterPro" id="IPR003383">
    <property type="entry name" value="Circovirus_capsid"/>
</dbReference>
<keyword evidence="7" id="KW-1048">Host nucleus</keyword>
<comment type="subcellular location">
    <subcellularLocation>
        <location evidence="1">Host nucleus</location>
    </subcellularLocation>
    <subcellularLocation>
        <location evidence="2">Virion</location>
    </subcellularLocation>
</comment>
<organism evidence="16 17">
    <name type="scientific">Chifec virus UA13_1887</name>
    <dbReference type="NCBI Taxonomy" id="2914459"/>
    <lineage>
        <taxon>Viruses</taxon>
        <taxon>Monodnaviria</taxon>
        <taxon>Shotokuvirae</taxon>
        <taxon>Cressdnaviricota</taxon>
        <taxon>Arfiviricetes</taxon>
        <taxon>Cirlivirales</taxon>
        <taxon>Circoviridae</taxon>
        <taxon>Cyclovirus</taxon>
        <taxon>Cyclovirus vleermuis</taxon>
    </lineage>
</organism>
<keyword evidence="12" id="KW-1164">Virus endocytosis by host</keyword>
<keyword evidence="17" id="KW-1185">Reference proteome</keyword>
<dbReference type="GO" id="GO:0075509">
    <property type="term" value="P:endocytosis involved in viral entry into host cell"/>
    <property type="evidence" value="ECO:0007669"/>
    <property type="project" value="UniProtKB-KW"/>
</dbReference>
<dbReference type="GO" id="GO:0019069">
    <property type="term" value="P:viral capsid assembly"/>
    <property type="evidence" value="ECO:0007669"/>
    <property type="project" value="InterPro"/>
</dbReference>
<name>A0AAX3A744_9CIRC</name>
<evidence type="ECO:0000256" key="1">
    <source>
        <dbReference type="ARBA" id="ARBA00004147"/>
    </source>
</evidence>
<keyword evidence="8" id="KW-0945">Host-virus interaction</keyword>
<keyword evidence="10" id="KW-1161">Viral attachment to host cell</keyword>
<dbReference type="GO" id="GO:0075732">
    <property type="term" value="P:viral penetration into host nucleus"/>
    <property type="evidence" value="ECO:0007669"/>
    <property type="project" value="UniProtKB-KW"/>
</dbReference>
<comment type="subunit">
    <text evidence="15">Homomultimer. Assembles in the nucleus, presumably in an immature form, then migrates to the cytoplasm once assembled as mature virion. Interacts with Rep; this interaction relocates Rep into the nucleus.</text>
</comment>
<dbReference type="GO" id="GO:0042025">
    <property type="term" value="C:host cell nucleus"/>
    <property type="evidence" value="ECO:0007669"/>
    <property type="project" value="UniProtKB-SubCell"/>
</dbReference>
<dbReference type="Proteomes" id="UP001157174">
    <property type="component" value="Segment"/>
</dbReference>
<evidence type="ECO:0000256" key="6">
    <source>
        <dbReference type="ARBA" id="ARBA00022561"/>
    </source>
</evidence>
<protein>
    <submittedName>
        <fullName evidence="16">Capsid protein</fullName>
    </submittedName>
</protein>
<accession>A0AAX3A744</accession>
<sequence length="217" mass="25338">MVLRMIRRRRVFPRRRYRRYVSKIRRPYRRRYRRRSKSNLICNFKMRQTVNLIEDKATNIGIQLKLSDVEEFAGFEKFLKAYKFLSCRVKICPQFNVGQIGGPLSEYYSAPWKKPLFGVSLATDILAVDKSRIHPGASVSTRSFVPAILDSTEVSAPQLTHYASTKFKPRIELRNVGSKDVIHYCGWYGFPPGKGMIYNIYVTGKIQFINQCINRLQ</sequence>
<evidence type="ECO:0000256" key="15">
    <source>
        <dbReference type="ARBA" id="ARBA00046863"/>
    </source>
</evidence>
<dbReference type="KEGG" id="vg:80544682"/>
<evidence type="ECO:0000256" key="9">
    <source>
        <dbReference type="ARBA" id="ARBA00022595"/>
    </source>
</evidence>
<dbReference type="EMBL" id="OM262457">
    <property type="protein sequence ID" value="UNY50605.1"/>
    <property type="molecule type" value="Genomic_DNA"/>
</dbReference>
<comment type="similarity">
    <text evidence="3">Belongs to the circoviridae capsid protein family.</text>
</comment>
<keyword evidence="6" id="KW-0167">Capsid protein</keyword>
<evidence type="ECO:0000256" key="4">
    <source>
        <dbReference type="ARBA" id="ARBA00022431"/>
    </source>
</evidence>
<keyword evidence="14" id="KW-1160">Virus entry into host cell</keyword>
<dbReference type="GO" id="GO:0039615">
    <property type="term" value="C:T=1 icosahedral viral capsid"/>
    <property type="evidence" value="ECO:0007669"/>
    <property type="project" value="UniProtKB-KW"/>
</dbReference>
<dbReference type="GeneID" id="80544682"/>
<evidence type="ECO:0000256" key="2">
    <source>
        <dbReference type="ARBA" id="ARBA00004328"/>
    </source>
</evidence>
<proteinExistence type="inferred from homology"/>
<keyword evidence="4" id="KW-1140">T=1 icosahedral capsid protein</keyword>
<evidence type="ECO:0000256" key="13">
    <source>
        <dbReference type="ARBA" id="ARBA00023125"/>
    </source>
</evidence>
<evidence type="ECO:0000256" key="11">
    <source>
        <dbReference type="ARBA" id="ARBA00022844"/>
    </source>
</evidence>
<evidence type="ECO:0000313" key="16">
    <source>
        <dbReference type="EMBL" id="UNY50605.1"/>
    </source>
</evidence>
<reference evidence="16 17" key="1">
    <citation type="submission" date="2022-01" db="EMBL/GenBank/DDBJ databases">
        <title>Cycloviruses identified in Lasionycteris noctivagans and Tadarida brasiliensis fecal samples from Arizona (USA).</title>
        <authorList>
            <person name="Harding C."/>
            <person name="Larsen B.B."/>
            <person name="Gryseels S."/>
            <person name="Kraberger S."/>
            <person name="Suazo C."/>
            <person name="Worobey M."/>
            <person name="Van Doorslaer K."/>
            <person name="Varsani A."/>
        </authorList>
    </citation>
    <scope>NUCLEOTIDE SEQUENCE [LARGE SCALE GENOMIC DNA]</scope>
    <source>
        <strain evidence="16">UA13_1887</strain>
    </source>
</reference>
<evidence type="ECO:0000256" key="3">
    <source>
        <dbReference type="ARBA" id="ARBA00010301"/>
    </source>
</evidence>
<evidence type="ECO:0000256" key="7">
    <source>
        <dbReference type="ARBA" id="ARBA00022562"/>
    </source>
</evidence>
<dbReference type="Pfam" id="PF02443">
    <property type="entry name" value="Circo_capsid"/>
    <property type="match status" value="1"/>
</dbReference>
<dbReference type="GO" id="GO:0003677">
    <property type="term" value="F:DNA binding"/>
    <property type="evidence" value="ECO:0007669"/>
    <property type="project" value="UniProtKB-KW"/>
</dbReference>
<keyword evidence="11" id="KW-0946">Virion</keyword>
<keyword evidence="9" id="KW-1162">Viral penetration into host cytoplasm</keyword>
<dbReference type="GO" id="GO:0019062">
    <property type="term" value="P:virion attachment to host cell"/>
    <property type="evidence" value="ECO:0007669"/>
    <property type="project" value="UniProtKB-KW"/>
</dbReference>
<keyword evidence="13" id="KW-0238">DNA-binding</keyword>